<comment type="subunit">
    <text evidence="1">Monomer.</text>
</comment>
<dbReference type="SUPFAM" id="SSF89392">
    <property type="entry name" value="Prokaryotic lipoproteins and lipoprotein localization factors"/>
    <property type="match status" value="1"/>
</dbReference>
<accession>A0ABQ2YKI0</accession>
<name>A0ABQ2YKI0_9GAMM</name>
<comment type="caution">
    <text evidence="6">The sequence shown here is derived from an EMBL/GenBank/DDBJ whole genome shotgun (WGS) entry which is preliminary data.</text>
</comment>
<protein>
    <recommendedName>
        <fullName evidence="8">Outer membrane lipoprotein carrier protein LolA</fullName>
    </recommendedName>
</protein>
<dbReference type="InterPro" id="IPR004564">
    <property type="entry name" value="OM_lipoprot_carrier_LolA-like"/>
</dbReference>
<dbReference type="Proteomes" id="UP000653056">
    <property type="component" value="Unassembled WGS sequence"/>
</dbReference>
<dbReference type="EMBL" id="BMXS01000004">
    <property type="protein sequence ID" value="GGX86723.1"/>
    <property type="molecule type" value="Genomic_DNA"/>
</dbReference>
<proteinExistence type="predicted"/>
<evidence type="ECO:0000256" key="5">
    <source>
        <dbReference type="SAM" id="SignalP"/>
    </source>
</evidence>
<evidence type="ECO:0000256" key="4">
    <source>
        <dbReference type="ARBA" id="ARBA00022927"/>
    </source>
</evidence>
<dbReference type="CDD" id="cd16325">
    <property type="entry name" value="LolA"/>
    <property type="match status" value="1"/>
</dbReference>
<organism evidence="6 7">
    <name type="scientific">Litchfieldella qijiaojingensis</name>
    <dbReference type="NCBI Taxonomy" id="980347"/>
    <lineage>
        <taxon>Bacteria</taxon>
        <taxon>Pseudomonadati</taxon>
        <taxon>Pseudomonadota</taxon>
        <taxon>Gammaproteobacteria</taxon>
        <taxon>Oceanospirillales</taxon>
        <taxon>Halomonadaceae</taxon>
        <taxon>Litchfieldella</taxon>
    </lineage>
</organism>
<evidence type="ECO:0000256" key="2">
    <source>
        <dbReference type="ARBA" id="ARBA00022448"/>
    </source>
</evidence>
<evidence type="ECO:0000256" key="1">
    <source>
        <dbReference type="ARBA" id="ARBA00011245"/>
    </source>
</evidence>
<gene>
    <name evidence="6" type="ORF">GCM10007160_12590</name>
</gene>
<evidence type="ECO:0000313" key="7">
    <source>
        <dbReference type="Proteomes" id="UP000653056"/>
    </source>
</evidence>
<dbReference type="RefSeq" id="WP_189467300.1">
    <property type="nucleotide sequence ID" value="NZ_BMXS01000004.1"/>
</dbReference>
<evidence type="ECO:0000313" key="6">
    <source>
        <dbReference type="EMBL" id="GGX86723.1"/>
    </source>
</evidence>
<keyword evidence="4" id="KW-0653">Protein transport</keyword>
<feature type="chain" id="PRO_5045322834" description="Outer membrane lipoprotein carrier protein LolA" evidence="5">
    <location>
        <begin position="24"/>
        <end position="186"/>
    </location>
</feature>
<sequence>MMRHLPWAMYAALCLIASPAVGATPDGDALAERLATHAPQCGRFEQSRWLADLEMRLDSRGHFQQREDGLVWQTTAPIQDRVVLSQNNDSLPLGFQVIAPVFTGLLSGDWQALEHHFTIELSGELEDWRARLVPSEATVAERLTRLLVSGNQQVEQVELEFDDGDRLDLTLIPAACESLDDGNPSP</sequence>
<feature type="signal peptide" evidence="5">
    <location>
        <begin position="1"/>
        <end position="23"/>
    </location>
</feature>
<dbReference type="Pfam" id="PF19574">
    <property type="entry name" value="LolA_3"/>
    <property type="match status" value="1"/>
</dbReference>
<evidence type="ECO:0000256" key="3">
    <source>
        <dbReference type="ARBA" id="ARBA00022729"/>
    </source>
</evidence>
<keyword evidence="3 5" id="KW-0732">Signal</keyword>
<dbReference type="InterPro" id="IPR029046">
    <property type="entry name" value="LolA/LolB/LppX"/>
</dbReference>
<keyword evidence="7" id="KW-1185">Reference proteome</keyword>
<keyword evidence="2" id="KW-0813">Transport</keyword>
<reference evidence="7" key="1">
    <citation type="journal article" date="2019" name="Int. J. Syst. Evol. Microbiol.">
        <title>The Global Catalogue of Microorganisms (GCM) 10K type strain sequencing project: providing services to taxonomists for standard genome sequencing and annotation.</title>
        <authorList>
            <consortium name="The Broad Institute Genomics Platform"/>
            <consortium name="The Broad Institute Genome Sequencing Center for Infectious Disease"/>
            <person name="Wu L."/>
            <person name="Ma J."/>
        </authorList>
    </citation>
    <scope>NUCLEOTIDE SEQUENCE [LARGE SCALE GENOMIC DNA]</scope>
    <source>
        <strain evidence="7">KCTC 22228</strain>
    </source>
</reference>
<evidence type="ECO:0008006" key="8">
    <source>
        <dbReference type="Google" id="ProtNLM"/>
    </source>
</evidence>